<dbReference type="AlphaFoldDB" id="A0A402AEG3"/>
<evidence type="ECO:0000313" key="3">
    <source>
        <dbReference type="Proteomes" id="UP000287188"/>
    </source>
</evidence>
<organism evidence="2 3">
    <name type="scientific">Dictyobacter kobayashii</name>
    <dbReference type="NCBI Taxonomy" id="2014872"/>
    <lineage>
        <taxon>Bacteria</taxon>
        <taxon>Bacillati</taxon>
        <taxon>Chloroflexota</taxon>
        <taxon>Ktedonobacteria</taxon>
        <taxon>Ktedonobacterales</taxon>
        <taxon>Dictyobacteraceae</taxon>
        <taxon>Dictyobacter</taxon>
    </lineage>
</organism>
<dbReference type="InterPro" id="IPR009057">
    <property type="entry name" value="Homeodomain-like_sf"/>
</dbReference>
<dbReference type="PRINTS" id="PR01590">
    <property type="entry name" value="HTHFIS"/>
</dbReference>
<accession>A0A402AEG3</accession>
<feature type="domain" description="DNA binding HTH" evidence="1">
    <location>
        <begin position="18"/>
        <end position="57"/>
    </location>
</feature>
<dbReference type="RefSeq" id="WP_161977158.1">
    <property type="nucleotide sequence ID" value="NZ_BIFS01000001.1"/>
</dbReference>
<dbReference type="GO" id="GO:0043565">
    <property type="term" value="F:sequence-specific DNA binding"/>
    <property type="evidence" value="ECO:0007669"/>
    <property type="project" value="InterPro"/>
</dbReference>
<dbReference type="Gene3D" id="1.10.10.60">
    <property type="entry name" value="Homeodomain-like"/>
    <property type="match status" value="1"/>
</dbReference>
<evidence type="ECO:0000313" key="2">
    <source>
        <dbReference type="EMBL" id="GCE17500.1"/>
    </source>
</evidence>
<gene>
    <name evidence="2" type="ORF">KDK_13000</name>
</gene>
<dbReference type="Proteomes" id="UP000287188">
    <property type="component" value="Unassembled WGS sequence"/>
</dbReference>
<comment type="caution">
    <text evidence="2">The sequence shown here is derived from an EMBL/GenBank/DDBJ whole genome shotgun (WGS) entry which is preliminary data.</text>
</comment>
<evidence type="ECO:0000259" key="1">
    <source>
        <dbReference type="Pfam" id="PF02954"/>
    </source>
</evidence>
<sequence>MLQKLQFPDSGLDLPVLLETIEQSFIREALKRCGGNQVHAAQLLGLSRDKLRYRLAEKGARR</sequence>
<dbReference type="Pfam" id="PF02954">
    <property type="entry name" value="HTH_8"/>
    <property type="match status" value="1"/>
</dbReference>
<dbReference type="InterPro" id="IPR002197">
    <property type="entry name" value="HTH_Fis"/>
</dbReference>
<reference evidence="3" key="1">
    <citation type="submission" date="2018-12" db="EMBL/GenBank/DDBJ databases">
        <title>Tengunoibacter tsumagoiensis gen. nov., sp. nov., Dictyobacter kobayashii sp. nov., D. alpinus sp. nov., and D. joshuensis sp. nov. and description of Dictyobacteraceae fam. nov. within the order Ktedonobacterales isolated from Tengu-no-mugimeshi.</title>
        <authorList>
            <person name="Wang C.M."/>
            <person name="Zheng Y."/>
            <person name="Sakai Y."/>
            <person name="Toyoda A."/>
            <person name="Minakuchi Y."/>
            <person name="Abe K."/>
            <person name="Yokota A."/>
            <person name="Yabe S."/>
        </authorList>
    </citation>
    <scope>NUCLEOTIDE SEQUENCE [LARGE SCALE GENOMIC DNA]</scope>
    <source>
        <strain evidence="3">Uno11</strain>
    </source>
</reference>
<protein>
    <recommendedName>
        <fullName evidence="1">DNA binding HTH domain-containing protein</fullName>
    </recommendedName>
</protein>
<dbReference type="SUPFAM" id="SSF46689">
    <property type="entry name" value="Homeodomain-like"/>
    <property type="match status" value="1"/>
</dbReference>
<name>A0A402AEG3_9CHLR</name>
<keyword evidence="3" id="KW-1185">Reference proteome</keyword>
<proteinExistence type="predicted"/>
<dbReference type="EMBL" id="BIFS01000001">
    <property type="protein sequence ID" value="GCE17500.1"/>
    <property type="molecule type" value="Genomic_DNA"/>
</dbReference>